<name>A0A518CZF4_9BACT</name>
<dbReference type="SMART" id="SM00320">
    <property type="entry name" value="WD40"/>
    <property type="match status" value="2"/>
</dbReference>
<gene>
    <name evidence="6" type="ORF">Pla163_16930</name>
</gene>
<dbReference type="EMBL" id="CP036290">
    <property type="protein sequence ID" value="QDU84582.1"/>
    <property type="molecule type" value="Genomic_DNA"/>
</dbReference>
<dbReference type="PANTHER" id="PTHR19848:SF8">
    <property type="entry name" value="F-BOX AND WD REPEAT DOMAIN CONTAINING 7"/>
    <property type="match status" value="1"/>
</dbReference>
<keyword evidence="5" id="KW-1133">Transmembrane helix</keyword>
<protein>
    <submittedName>
        <fullName evidence="6">WD domain, G-beta repeat</fullName>
    </submittedName>
</protein>
<keyword evidence="5" id="KW-0472">Membrane</keyword>
<keyword evidence="1 3" id="KW-0853">WD repeat</keyword>
<evidence type="ECO:0000313" key="6">
    <source>
        <dbReference type="EMBL" id="QDU84582.1"/>
    </source>
</evidence>
<dbReference type="InterPro" id="IPR036322">
    <property type="entry name" value="WD40_repeat_dom_sf"/>
</dbReference>
<dbReference type="PROSITE" id="PS50294">
    <property type="entry name" value="WD_REPEATS_REGION"/>
    <property type="match status" value="1"/>
</dbReference>
<dbReference type="PANTHER" id="PTHR19848">
    <property type="entry name" value="WD40 REPEAT PROTEIN"/>
    <property type="match status" value="1"/>
</dbReference>
<dbReference type="SUPFAM" id="SSF50978">
    <property type="entry name" value="WD40 repeat-like"/>
    <property type="match status" value="1"/>
</dbReference>
<dbReference type="Pfam" id="PF00400">
    <property type="entry name" value="WD40"/>
    <property type="match status" value="1"/>
</dbReference>
<feature type="region of interest" description="Disordered" evidence="4">
    <location>
        <begin position="51"/>
        <end position="85"/>
    </location>
</feature>
<accession>A0A518CZF4</accession>
<evidence type="ECO:0000256" key="2">
    <source>
        <dbReference type="ARBA" id="ARBA00022737"/>
    </source>
</evidence>
<evidence type="ECO:0000256" key="3">
    <source>
        <dbReference type="PROSITE-ProRule" id="PRU00221"/>
    </source>
</evidence>
<dbReference type="AlphaFoldDB" id="A0A518CZF4"/>
<keyword evidence="7" id="KW-1185">Reference proteome</keyword>
<evidence type="ECO:0000313" key="7">
    <source>
        <dbReference type="Proteomes" id="UP000319342"/>
    </source>
</evidence>
<evidence type="ECO:0000256" key="5">
    <source>
        <dbReference type="SAM" id="Phobius"/>
    </source>
</evidence>
<evidence type="ECO:0000256" key="1">
    <source>
        <dbReference type="ARBA" id="ARBA00022574"/>
    </source>
</evidence>
<sequence>MHHTDSIRTTTGRGRSTAPRLAGLPVDAVFLAAVFLAAVFLSGCSDDPAPGPTAGAGTASEQGQAPTAPRPPDHMLAADPRATPNWFEGPRADWPALVATHDADLRGFGTLDGGVGFLGRTREGELIAVTSNWYVSRDAGLSAEIDLAYFEQLVKRWELRAEERADGSRDPGAVRVTGRARSGLEVPGADLLLLSARTVDDAPPPCAILALSERVPAVGEQLVVVGAGGLVVDTRLHAYAPGAGLAFDLPAGTPVDGLLGGPVLDANGAAVACVTALDWDSDGDVPSAGETVRAVAQALRPFLLAPPPLIGTAVRLDNPGYDQVAFSKDGSLMFMGNAVLGGAAVVTWPDALPFAGADLPKGEGAGAFTDAGWLVTAGRGGTYSVFDTISRTSLVEGDTDLPVVTAICVLDERHAIFGSSFADRCLLVDLAVGATLEQFDFGATSFALSPDGAELAVGGADGAVFCLRVRRDSTGSLLTDPTELAGHAESVVALAWSRDGDLLASGSWDDSVRVSRRGSGEELWSVTGASDVNDVWFDDAARLWVATGSTEEVDGVRAPTACYVRVFRGLDGLELMRSHDQPTPVVALIDRTEALDESGTAGLDTRVLGLTVGPDHFRWTAPAP</sequence>
<dbReference type="Proteomes" id="UP000319342">
    <property type="component" value="Chromosome"/>
</dbReference>
<organism evidence="6 7">
    <name type="scientific">Rohdeia mirabilis</name>
    <dbReference type="NCBI Taxonomy" id="2528008"/>
    <lineage>
        <taxon>Bacteria</taxon>
        <taxon>Pseudomonadati</taxon>
        <taxon>Planctomycetota</taxon>
        <taxon>Planctomycetia</taxon>
        <taxon>Planctomycetia incertae sedis</taxon>
        <taxon>Rohdeia</taxon>
    </lineage>
</organism>
<evidence type="ECO:0000256" key="4">
    <source>
        <dbReference type="SAM" id="MobiDB-lite"/>
    </source>
</evidence>
<keyword evidence="2" id="KW-0677">Repeat</keyword>
<proteinExistence type="predicted"/>
<feature type="repeat" description="WD" evidence="3">
    <location>
        <begin position="484"/>
        <end position="514"/>
    </location>
</feature>
<reference evidence="6 7" key="1">
    <citation type="submission" date="2019-02" db="EMBL/GenBank/DDBJ databases">
        <title>Deep-cultivation of Planctomycetes and their phenomic and genomic characterization uncovers novel biology.</title>
        <authorList>
            <person name="Wiegand S."/>
            <person name="Jogler M."/>
            <person name="Boedeker C."/>
            <person name="Pinto D."/>
            <person name="Vollmers J."/>
            <person name="Rivas-Marin E."/>
            <person name="Kohn T."/>
            <person name="Peeters S.H."/>
            <person name="Heuer A."/>
            <person name="Rast P."/>
            <person name="Oberbeckmann S."/>
            <person name="Bunk B."/>
            <person name="Jeske O."/>
            <person name="Meyerdierks A."/>
            <person name="Storesund J.E."/>
            <person name="Kallscheuer N."/>
            <person name="Luecker S."/>
            <person name="Lage O.M."/>
            <person name="Pohl T."/>
            <person name="Merkel B.J."/>
            <person name="Hornburger P."/>
            <person name="Mueller R.-W."/>
            <person name="Bruemmer F."/>
            <person name="Labrenz M."/>
            <person name="Spormann A.M."/>
            <person name="Op den Camp H."/>
            <person name="Overmann J."/>
            <person name="Amann R."/>
            <person name="Jetten M.S.M."/>
            <person name="Mascher T."/>
            <person name="Medema M.H."/>
            <person name="Devos D.P."/>
            <person name="Kaster A.-K."/>
            <person name="Ovreas L."/>
            <person name="Rohde M."/>
            <person name="Galperin M.Y."/>
            <person name="Jogler C."/>
        </authorList>
    </citation>
    <scope>NUCLEOTIDE SEQUENCE [LARGE SCALE GENOMIC DNA]</scope>
    <source>
        <strain evidence="6 7">Pla163</strain>
    </source>
</reference>
<dbReference type="PROSITE" id="PS50082">
    <property type="entry name" value="WD_REPEATS_2"/>
    <property type="match status" value="1"/>
</dbReference>
<dbReference type="OrthoDB" id="226265at2"/>
<keyword evidence="5" id="KW-0812">Transmembrane</keyword>
<dbReference type="InterPro" id="IPR001680">
    <property type="entry name" value="WD40_rpt"/>
</dbReference>
<dbReference type="Gene3D" id="2.130.10.10">
    <property type="entry name" value="YVTN repeat-like/Quinoprotein amine dehydrogenase"/>
    <property type="match status" value="1"/>
</dbReference>
<dbReference type="RefSeq" id="WP_145186386.1">
    <property type="nucleotide sequence ID" value="NZ_CP036290.1"/>
</dbReference>
<dbReference type="InterPro" id="IPR015943">
    <property type="entry name" value="WD40/YVTN_repeat-like_dom_sf"/>
</dbReference>
<feature type="transmembrane region" description="Helical" evidence="5">
    <location>
        <begin position="21"/>
        <end position="41"/>
    </location>
</feature>